<evidence type="ECO:0000313" key="6">
    <source>
        <dbReference type="Proteomes" id="UP000835052"/>
    </source>
</evidence>
<dbReference type="Pfam" id="PF08597">
    <property type="entry name" value="eIF3_subunit"/>
    <property type="match status" value="1"/>
</dbReference>
<feature type="compositionally biased region" description="Pro residues" evidence="4">
    <location>
        <begin position="18"/>
        <end position="28"/>
    </location>
</feature>
<gene>
    <name evidence="5" type="ORF">CAUJ_LOCUS2434</name>
</gene>
<feature type="compositionally biased region" description="Acidic residues" evidence="4">
    <location>
        <begin position="1"/>
        <end position="12"/>
    </location>
</feature>
<comment type="caution">
    <text evidence="5">The sequence shown here is derived from an EMBL/GenBank/DDBJ whole genome shotgun (WGS) entry which is preliminary data.</text>
</comment>
<evidence type="ECO:0000256" key="2">
    <source>
        <dbReference type="ARBA" id="ARBA00022540"/>
    </source>
</evidence>
<evidence type="ECO:0008006" key="7">
    <source>
        <dbReference type="Google" id="ProtNLM"/>
    </source>
</evidence>
<dbReference type="OrthoDB" id="5841389at2759"/>
<dbReference type="InterPro" id="IPR013906">
    <property type="entry name" value="eIF3j"/>
</dbReference>
<dbReference type="PANTHER" id="PTHR21681">
    <property type="entry name" value="EUKARYOTIC TRANSLATION INITIATION FACTOR 3 SUBUNIT J"/>
    <property type="match status" value="1"/>
</dbReference>
<organism evidence="5 6">
    <name type="scientific">Caenorhabditis auriculariae</name>
    <dbReference type="NCBI Taxonomy" id="2777116"/>
    <lineage>
        <taxon>Eukaryota</taxon>
        <taxon>Metazoa</taxon>
        <taxon>Ecdysozoa</taxon>
        <taxon>Nematoda</taxon>
        <taxon>Chromadorea</taxon>
        <taxon>Rhabditida</taxon>
        <taxon>Rhabditina</taxon>
        <taxon>Rhabditomorpha</taxon>
        <taxon>Rhabditoidea</taxon>
        <taxon>Rhabditidae</taxon>
        <taxon>Peloderinae</taxon>
        <taxon>Caenorhabditis</taxon>
    </lineage>
</organism>
<dbReference type="GO" id="GO:0003743">
    <property type="term" value="F:translation initiation factor activity"/>
    <property type="evidence" value="ECO:0007669"/>
    <property type="project" value="UniProtKB-KW"/>
</dbReference>
<feature type="compositionally biased region" description="Basic and acidic residues" evidence="4">
    <location>
        <begin position="54"/>
        <end position="63"/>
    </location>
</feature>
<protein>
    <recommendedName>
        <fullName evidence="7">Eukaryotic translation initiation factor 3 30 kDa subunit</fullName>
    </recommendedName>
</protein>
<evidence type="ECO:0000256" key="3">
    <source>
        <dbReference type="ARBA" id="ARBA00022917"/>
    </source>
</evidence>
<dbReference type="AlphaFoldDB" id="A0A8S1GSF7"/>
<sequence length="201" mass="22398">MGDNWDDDDFEPEVSSLAPPPAPEPVAPTPQTTTAAPKKKAPTFQMESLGRELSAAEREEMQRQQDLSLARELFEGEGEDQPRLYSEIVSKEEFELWGEKVGQFLHTRHKAANYGFLLSKLFVELTDNMEAVDIRKMSNHLKAIADAKKTEVKQPKPGTTAAVKSKKKAPQLKANKGANNLYDDYGGDDAAAAYDDYDDFM</sequence>
<dbReference type="GO" id="GO:0005852">
    <property type="term" value="C:eukaryotic translation initiation factor 3 complex"/>
    <property type="evidence" value="ECO:0007669"/>
    <property type="project" value="InterPro"/>
</dbReference>
<evidence type="ECO:0000256" key="1">
    <source>
        <dbReference type="ARBA" id="ARBA00022490"/>
    </source>
</evidence>
<dbReference type="Proteomes" id="UP000835052">
    <property type="component" value="Unassembled WGS sequence"/>
</dbReference>
<accession>A0A8S1GSF7</accession>
<keyword evidence="6" id="KW-1185">Reference proteome</keyword>
<reference evidence="5" key="1">
    <citation type="submission" date="2020-10" db="EMBL/GenBank/DDBJ databases">
        <authorList>
            <person name="Kikuchi T."/>
        </authorList>
    </citation>
    <scope>NUCLEOTIDE SEQUENCE</scope>
    <source>
        <strain evidence="5">NKZ352</strain>
    </source>
</reference>
<dbReference type="PANTHER" id="PTHR21681:SF0">
    <property type="entry name" value="EUKARYOTIC TRANSLATION INITIATION FACTOR 3 SUBUNIT J"/>
    <property type="match status" value="1"/>
</dbReference>
<evidence type="ECO:0000313" key="5">
    <source>
        <dbReference type="EMBL" id="CAD6186515.1"/>
    </source>
</evidence>
<keyword evidence="3" id="KW-0648">Protein biosynthesis</keyword>
<keyword evidence="1" id="KW-0963">Cytoplasm</keyword>
<name>A0A8S1GSF7_9PELO</name>
<feature type="region of interest" description="Disordered" evidence="4">
    <location>
        <begin position="1"/>
        <end position="68"/>
    </location>
</feature>
<proteinExistence type="predicted"/>
<keyword evidence="2" id="KW-0396">Initiation factor</keyword>
<dbReference type="EMBL" id="CAJGYM010000004">
    <property type="protein sequence ID" value="CAD6186515.1"/>
    <property type="molecule type" value="Genomic_DNA"/>
</dbReference>
<evidence type="ECO:0000256" key="4">
    <source>
        <dbReference type="SAM" id="MobiDB-lite"/>
    </source>
</evidence>
<dbReference type="Gene3D" id="1.10.246.60">
    <property type="entry name" value="Eukaryotic translation initiation factor 3 like domains"/>
    <property type="match status" value="1"/>
</dbReference>
<dbReference type="InterPro" id="IPR023194">
    <property type="entry name" value="eIF3-like_dom_sf"/>
</dbReference>